<dbReference type="Gene3D" id="3.10.350.10">
    <property type="entry name" value="LysM domain"/>
    <property type="match status" value="1"/>
</dbReference>
<dbReference type="GO" id="GO:0030527">
    <property type="term" value="F:structural constituent of chromatin"/>
    <property type="evidence" value="ECO:0007669"/>
    <property type="project" value="InterPro"/>
</dbReference>
<dbReference type="PANTHER" id="PTHR33175:SF2">
    <property type="entry name" value="INTEGRATION HOST FACTOR SUBUNIT ALPHA"/>
    <property type="match status" value="1"/>
</dbReference>
<dbReference type="Gene3D" id="4.10.520.10">
    <property type="entry name" value="IHF-like DNA-binding proteins"/>
    <property type="match status" value="1"/>
</dbReference>
<dbReference type="InterPro" id="IPR036779">
    <property type="entry name" value="LysM_dom_sf"/>
</dbReference>
<evidence type="ECO:0000256" key="3">
    <source>
        <dbReference type="SAM" id="Phobius"/>
    </source>
</evidence>
<evidence type="ECO:0000256" key="1">
    <source>
        <dbReference type="ARBA" id="ARBA00010529"/>
    </source>
</evidence>
<dbReference type="GO" id="GO:0003677">
    <property type="term" value="F:DNA binding"/>
    <property type="evidence" value="ECO:0007669"/>
    <property type="project" value="UniProtKB-KW"/>
</dbReference>
<accession>A0A948TCP8</accession>
<evidence type="ECO:0000256" key="2">
    <source>
        <dbReference type="ARBA" id="ARBA00023125"/>
    </source>
</evidence>
<organism evidence="4 5">
    <name type="scientific">Candidatus Phocaeicola faecigallinarum</name>
    <dbReference type="NCBI Taxonomy" id="2838732"/>
    <lineage>
        <taxon>Bacteria</taxon>
        <taxon>Pseudomonadati</taxon>
        <taxon>Bacteroidota</taxon>
        <taxon>Bacteroidia</taxon>
        <taxon>Bacteroidales</taxon>
        <taxon>Bacteroidaceae</taxon>
        <taxon>Phocaeicola</taxon>
    </lineage>
</organism>
<dbReference type="GO" id="GO:0005829">
    <property type="term" value="C:cytosol"/>
    <property type="evidence" value="ECO:0007669"/>
    <property type="project" value="TreeGrafter"/>
</dbReference>
<dbReference type="InterPro" id="IPR000119">
    <property type="entry name" value="Hist_DNA-bd"/>
</dbReference>
<keyword evidence="2 4" id="KW-0238">DNA-binding</keyword>
<comment type="caution">
    <text evidence="4">The sequence shown here is derived from an EMBL/GenBank/DDBJ whole genome shotgun (WGS) entry which is preliminary data.</text>
</comment>
<reference evidence="4" key="2">
    <citation type="submission" date="2021-04" db="EMBL/GenBank/DDBJ databases">
        <authorList>
            <person name="Gilroy R."/>
        </authorList>
    </citation>
    <scope>NUCLEOTIDE SEQUENCE</scope>
    <source>
        <strain evidence="4">G4-2901</strain>
    </source>
</reference>
<dbReference type="InterPro" id="IPR010992">
    <property type="entry name" value="IHF-like_DNA-bd_dom_sf"/>
</dbReference>
<dbReference type="AlphaFoldDB" id="A0A948TCP8"/>
<reference evidence="4" key="1">
    <citation type="journal article" date="2021" name="PeerJ">
        <title>Extensive microbial diversity within the chicken gut microbiome revealed by metagenomics and culture.</title>
        <authorList>
            <person name="Gilroy R."/>
            <person name="Ravi A."/>
            <person name="Getino M."/>
            <person name="Pursley I."/>
            <person name="Horton D.L."/>
            <person name="Alikhan N.F."/>
            <person name="Baker D."/>
            <person name="Gharbi K."/>
            <person name="Hall N."/>
            <person name="Watson M."/>
            <person name="Adriaenssens E.M."/>
            <person name="Foster-Nyarko E."/>
            <person name="Jarju S."/>
            <person name="Secka A."/>
            <person name="Antonio M."/>
            <person name="Oren A."/>
            <person name="Chaudhuri R.R."/>
            <person name="La Ragione R."/>
            <person name="Hildebrand F."/>
            <person name="Pallen M.J."/>
        </authorList>
    </citation>
    <scope>NUCLEOTIDE SEQUENCE</scope>
    <source>
        <strain evidence="4">G4-2901</strain>
    </source>
</reference>
<name>A0A948TCP8_9BACT</name>
<dbReference type="Pfam" id="PF00216">
    <property type="entry name" value="Bac_DNA_binding"/>
    <property type="match status" value="1"/>
</dbReference>
<dbReference type="Proteomes" id="UP000783796">
    <property type="component" value="Unassembled WGS sequence"/>
</dbReference>
<keyword evidence="3" id="KW-1133">Transmembrane helix</keyword>
<dbReference type="SUPFAM" id="SSF47729">
    <property type="entry name" value="IHF-like DNA-binding proteins"/>
    <property type="match status" value="1"/>
</dbReference>
<proteinExistence type="inferred from homology"/>
<evidence type="ECO:0000313" key="4">
    <source>
        <dbReference type="EMBL" id="MBU3838465.1"/>
    </source>
</evidence>
<comment type="similarity">
    <text evidence="1">Belongs to the bacterial histone-like protein family.</text>
</comment>
<dbReference type="PANTHER" id="PTHR33175">
    <property type="entry name" value="DNA-BINDING PROTEIN HU"/>
    <property type="match status" value="1"/>
</dbReference>
<protein>
    <submittedName>
        <fullName evidence="4">HU family DNA-binding protein</fullName>
    </submittedName>
</protein>
<keyword evidence="3" id="KW-0812">Transmembrane</keyword>
<gene>
    <name evidence="4" type="ORF">H9777_09195</name>
</gene>
<dbReference type="EMBL" id="JAHLFW010000078">
    <property type="protein sequence ID" value="MBU3838465.1"/>
    <property type="molecule type" value="Genomic_DNA"/>
</dbReference>
<evidence type="ECO:0000313" key="5">
    <source>
        <dbReference type="Proteomes" id="UP000783796"/>
    </source>
</evidence>
<feature type="transmembrane region" description="Helical" evidence="3">
    <location>
        <begin position="168"/>
        <end position="190"/>
    </location>
</feature>
<sequence length="328" mass="36695">MDDKLIIEELVSRLATRQHIEQADAQAFVCSFLTLIEEGLRKDKYVRVKGFGTFKLIDTDLNEGRIVFVPEASVRDAVNKPFSHFESVELRDDVSFDDVVEEECVSAADEVVTVAGNSETHDELVAEEQCEVKSSGDIVENNTAEKPDVVEVSQSNGESYRRKGSMHWYLLAAILFVGIVIGCGIMWGVLSHKVRSAKVVETENNVTEIEPVVGITDTIENDSSSVINEEEPDTASVTRKTIDSIIKVTTENKNEIKYLSDEVAYKISGTIEEYTISQGSTLSKVAYRYYKNRKLWPYIVMHNKDIIQDPNNVPIGTVLRIPVLTPVE</sequence>
<keyword evidence="3" id="KW-0472">Membrane</keyword>